<dbReference type="GO" id="GO:0005829">
    <property type="term" value="C:cytosol"/>
    <property type="evidence" value="ECO:0007669"/>
    <property type="project" value="TreeGrafter"/>
</dbReference>
<dbReference type="PROSITE" id="PS51755">
    <property type="entry name" value="OMPR_PHOB"/>
    <property type="match status" value="1"/>
</dbReference>
<name>A0A2U2I4H1_9BURK</name>
<proteinExistence type="predicted"/>
<dbReference type="FunFam" id="3.40.50.2300:FF:000002">
    <property type="entry name" value="DNA-binding response regulator PhoP"/>
    <property type="match status" value="1"/>
</dbReference>
<feature type="modified residue" description="4-aspartylphosphate" evidence="6">
    <location>
        <position position="51"/>
    </location>
</feature>
<feature type="domain" description="Response regulatory" evidence="8">
    <location>
        <begin position="2"/>
        <end position="116"/>
    </location>
</feature>
<dbReference type="Pfam" id="PF00072">
    <property type="entry name" value="Response_reg"/>
    <property type="match status" value="1"/>
</dbReference>
<feature type="DNA-binding region" description="OmpR/PhoB-type" evidence="7">
    <location>
        <begin position="124"/>
        <end position="220"/>
    </location>
</feature>
<dbReference type="CDD" id="cd17624">
    <property type="entry name" value="REC_OmpR_PmrA-like"/>
    <property type="match status" value="1"/>
</dbReference>
<dbReference type="SMART" id="SM00448">
    <property type="entry name" value="REC"/>
    <property type="match status" value="1"/>
</dbReference>
<evidence type="ECO:0000259" key="8">
    <source>
        <dbReference type="PROSITE" id="PS50110"/>
    </source>
</evidence>
<dbReference type="InterPro" id="IPR039420">
    <property type="entry name" value="WalR-like"/>
</dbReference>
<evidence type="ECO:0000256" key="1">
    <source>
        <dbReference type="ARBA" id="ARBA00022553"/>
    </source>
</evidence>
<protein>
    <submittedName>
        <fullName evidence="10">DNA-binding response regulator</fullName>
    </submittedName>
</protein>
<dbReference type="PANTHER" id="PTHR48111">
    <property type="entry name" value="REGULATOR OF RPOS"/>
    <property type="match status" value="1"/>
</dbReference>
<sequence>MRILLAEDDSVLADGLTRSLRQSGYAIDCVGNGEAADTALSTQEFDLLILDLGLPRLSGLEVLRRLRARASLLPVLILTAADSIEQRVNGLDLGADDYMAKPFALSELEARVRALTRRGAGGGPAVIRHGPLSYDQVGRSASIDGQPLELSARELGLLEILLARSGRLVSKEQLVDHLCEWGEEVSNNAIEVYVHRLRKKIETGGVRIATVRGLGYCLEKLPEPARGGAGPDEAK</sequence>
<keyword evidence="4 7" id="KW-0238">DNA-binding</keyword>
<reference evidence="10 11" key="1">
    <citation type="submission" date="2018-04" db="EMBL/GenBank/DDBJ databases">
        <title>Massilia violaceinigra sp. nov., a novel purple-pigmented bacterium isolated from Tianshan glacier, Xinjiang, China.</title>
        <authorList>
            <person name="Wang H."/>
        </authorList>
    </citation>
    <scope>NUCLEOTIDE SEQUENCE [LARGE SCALE GENOMIC DNA]</scope>
    <source>
        <strain evidence="10 11">B448-2</strain>
    </source>
</reference>
<dbReference type="CDD" id="cd00383">
    <property type="entry name" value="trans_reg_C"/>
    <property type="match status" value="1"/>
</dbReference>
<keyword evidence="1 6" id="KW-0597">Phosphoprotein</keyword>
<dbReference type="GO" id="GO:0000976">
    <property type="term" value="F:transcription cis-regulatory region binding"/>
    <property type="evidence" value="ECO:0007669"/>
    <property type="project" value="TreeGrafter"/>
</dbReference>
<dbReference type="RefSeq" id="WP_106756497.1">
    <property type="nucleotide sequence ID" value="NZ_PXWF02000072.1"/>
</dbReference>
<dbReference type="OrthoDB" id="9802426at2"/>
<evidence type="ECO:0000256" key="5">
    <source>
        <dbReference type="ARBA" id="ARBA00023163"/>
    </source>
</evidence>
<evidence type="ECO:0000256" key="4">
    <source>
        <dbReference type="ARBA" id="ARBA00023125"/>
    </source>
</evidence>
<comment type="caution">
    <text evidence="10">The sequence shown here is derived from an EMBL/GenBank/DDBJ whole genome shotgun (WGS) entry which is preliminary data.</text>
</comment>
<dbReference type="GO" id="GO:0032993">
    <property type="term" value="C:protein-DNA complex"/>
    <property type="evidence" value="ECO:0007669"/>
    <property type="project" value="TreeGrafter"/>
</dbReference>
<keyword evidence="5" id="KW-0804">Transcription</keyword>
<dbReference type="EMBL" id="PXWF02000072">
    <property type="protein sequence ID" value="PWF54728.1"/>
    <property type="molecule type" value="Genomic_DNA"/>
</dbReference>
<evidence type="ECO:0000259" key="9">
    <source>
        <dbReference type="PROSITE" id="PS51755"/>
    </source>
</evidence>
<dbReference type="SUPFAM" id="SSF52172">
    <property type="entry name" value="CheY-like"/>
    <property type="match status" value="1"/>
</dbReference>
<dbReference type="Gene3D" id="6.10.250.690">
    <property type="match status" value="1"/>
</dbReference>
<dbReference type="Proteomes" id="UP000241421">
    <property type="component" value="Unassembled WGS sequence"/>
</dbReference>
<evidence type="ECO:0000313" key="10">
    <source>
        <dbReference type="EMBL" id="PWF54728.1"/>
    </source>
</evidence>
<keyword evidence="2" id="KW-0902">Two-component regulatory system</keyword>
<dbReference type="PROSITE" id="PS50110">
    <property type="entry name" value="RESPONSE_REGULATORY"/>
    <property type="match status" value="1"/>
</dbReference>
<evidence type="ECO:0000256" key="3">
    <source>
        <dbReference type="ARBA" id="ARBA00023015"/>
    </source>
</evidence>
<dbReference type="Pfam" id="PF00486">
    <property type="entry name" value="Trans_reg_C"/>
    <property type="match status" value="1"/>
</dbReference>
<dbReference type="GO" id="GO:0000156">
    <property type="term" value="F:phosphorelay response regulator activity"/>
    <property type="evidence" value="ECO:0007669"/>
    <property type="project" value="TreeGrafter"/>
</dbReference>
<evidence type="ECO:0000256" key="7">
    <source>
        <dbReference type="PROSITE-ProRule" id="PRU01091"/>
    </source>
</evidence>
<keyword evidence="3" id="KW-0805">Transcription regulation</keyword>
<dbReference type="GO" id="GO:0006355">
    <property type="term" value="P:regulation of DNA-templated transcription"/>
    <property type="evidence" value="ECO:0007669"/>
    <property type="project" value="InterPro"/>
</dbReference>
<organism evidence="10 11">
    <name type="scientific">Massilia glaciei</name>
    <dbReference type="NCBI Taxonomy" id="1524097"/>
    <lineage>
        <taxon>Bacteria</taxon>
        <taxon>Pseudomonadati</taxon>
        <taxon>Pseudomonadota</taxon>
        <taxon>Betaproteobacteria</taxon>
        <taxon>Burkholderiales</taxon>
        <taxon>Oxalobacteraceae</taxon>
        <taxon>Telluria group</taxon>
        <taxon>Massilia</taxon>
    </lineage>
</organism>
<dbReference type="InterPro" id="IPR036388">
    <property type="entry name" value="WH-like_DNA-bd_sf"/>
</dbReference>
<dbReference type="Gene3D" id="3.40.50.2300">
    <property type="match status" value="1"/>
</dbReference>
<dbReference type="SMART" id="SM00862">
    <property type="entry name" value="Trans_reg_C"/>
    <property type="match status" value="1"/>
</dbReference>
<keyword evidence="11" id="KW-1185">Reference proteome</keyword>
<dbReference type="InterPro" id="IPR011006">
    <property type="entry name" value="CheY-like_superfamily"/>
</dbReference>
<accession>A0A2U2I4H1</accession>
<dbReference type="PANTHER" id="PTHR48111:SF67">
    <property type="entry name" value="TRANSCRIPTIONAL REGULATORY PROTEIN TCTD"/>
    <property type="match status" value="1"/>
</dbReference>
<dbReference type="InterPro" id="IPR001789">
    <property type="entry name" value="Sig_transdc_resp-reg_receiver"/>
</dbReference>
<dbReference type="InterPro" id="IPR001867">
    <property type="entry name" value="OmpR/PhoB-type_DNA-bd"/>
</dbReference>
<feature type="domain" description="OmpR/PhoB-type" evidence="9">
    <location>
        <begin position="124"/>
        <end position="220"/>
    </location>
</feature>
<evidence type="ECO:0000313" key="11">
    <source>
        <dbReference type="Proteomes" id="UP000241421"/>
    </source>
</evidence>
<dbReference type="Gene3D" id="1.10.10.10">
    <property type="entry name" value="Winged helix-like DNA-binding domain superfamily/Winged helix DNA-binding domain"/>
    <property type="match status" value="1"/>
</dbReference>
<gene>
    <name evidence="10" type="ORF">C7C56_005635</name>
</gene>
<evidence type="ECO:0000256" key="6">
    <source>
        <dbReference type="PROSITE-ProRule" id="PRU00169"/>
    </source>
</evidence>
<dbReference type="AlphaFoldDB" id="A0A2U2I4H1"/>
<evidence type="ECO:0000256" key="2">
    <source>
        <dbReference type="ARBA" id="ARBA00023012"/>
    </source>
</evidence>